<dbReference type="EMBL" id="CP080647">
    <property type="protein sequence ID" value="QYX80190.1"/>
    <property type="molecule type" value="Genomic_DNA"/>
</dbReference>
<keyword evidence="1" id="KW-0732">Signal</keyword>
<evidence type="ECO:0000313" key="2">
    <source>
        <dbReference type="EMBL" id="QYX80190.1"/>
    </source>
</evidence>
<proteinExistence type="predicted"/>
<evidence type="ECO:0000256" key="1">
    <source>
        <dbReference type="SAM" id="SignalP"/>
    </source>
</evidence>
<accession>A0ABX8XX50</accession>
<gene>
    <name evidence="2" type="ORF">K1J60_29985</name>
</gene>
<sequence length="164" mass="17387">MNRMRTTAAVLGAVGALTAAQLGLAGAASAAPKAAGCPIELVSPGGFTLDSKNRVEGGLYFALKNKSKSASFKDVSLTVSKPVNLTFTYASATKHSEITKRTSKVATVHTRTLKKKGTTGLRVSAYMTNRKKPYEVRFTVHGKTAAGKKWGCAVDQGWWGTVKH</sequence>
<evidence type="ECO:0008006" key="4">
    <source>
        <dbReference type="Google" id="ProtNLM"/>
    </source>
</evidence>
<feature type="signal peptide" evidence="1">
    <location>
        <begin position="1"/>
        <end position="30"/>
    </location>
</feature>
<evidence type="ECO:0000313" key="3">
    <source>
        <dbReference type="Proteomes" id="UP000827138"/>
    </source>
</evidence>
<reference evidence="2 3" key="1">
    <citation type="submission" date="2021-08" db="EMBL/GenBank/DDBJ databases">
        <authorList>
            <person name="Ping M."/>
        </authorList>
    </citation>
    <scope>NUCLEOTIDE SEQUENCE [LARGE SCALE GENOMIC DNA]</scope>
    <source>
        <strain evidence="2 3">MG28</strain>
    </source>
</reference>
<organism evidence="2 3">
    <name type="scientific">Streptomyces akebiae</name>
    <dbReference type="NCBI Taxonomy" id="2865673"/>
    <lineage>
        <taxon>Bacteria</taxon>
        <taxon>Bacillati</taxon>
        <taxon>Actinomycetota</taxon>
        <taxon>Actinomycetes</taxon>
        <taxon>Kitasatosporales</taxon>
        <taxon>Streptomycetaceae</taxon>
        <taxon>Streptomyces</taxon>
    </lineage>
</organism>
<keyword evidence="3" id="KW-1185">Reference proteome</keyword>
<protein>
    <recommendedName>
        <fullName evidence="4">Lipoprotein</fullName>
    </recommendedName>
</protein>
<dbReference type="Proteomes" id="UP000827138">
    <property type="component" value="Chromosome"/>
</dbReference>
<name>A0ABX8XX50_9ACTN</name>
<feature type="chain" id="PRO_5047074421" description="Lipoprotein" evidence="1">
    <location>
        <begin position="31"/>
        <end position="164"/>
    </location>
</feature>